<dbReference type="InterPro" id="IPR001712">
    <property type="entry name" value="T3SS_FHIPEP"/>
</dbReference>
<sequence>MLKQGGWKQLPWRNIIPGTDIGLALGVVLLLSILIIPLPTFILDIGLSLSITFSVLILMVALFLERPLDFTSFPTLLLLTTLLRLSLEIATTRLILSHGSEGTYAAGHVVAAFGGFLMGGDVVIGGIVFSILLVVNFMVITKGSGRIAEVAARFFLDSMPGKQMAIDADLSSGAINDRMARKKRYELEEESAFYGSMDGAAKFVRGDAIAGIIITAINIVGGLAIGVLRHNMPLNEAASTFTTLTVGDGLVSQIPALLVSTAAGIVVTKGGTTGSADVTLVRQLGGNPKPLAVAAVLSALFAIMPGL</sequence>
<keyword evidence="2" id="KW-0969">Cilium</keyword>
<dbReference type="GO" id="GO:0009306">
    <property type="term" value="P:protein secretion"/>
    <property type="evidence" value="ECO:0007669"/>
    <property type="project" value="InterPro"/>
</dbReference>
<keyword evidence="2" id="KW-0966">Cell projection</keyword>
<dbReference type="PRINTS" id="PR00949">
    <property type="entry name" value="TYPE3IMAPROT"/>
</dbReference>
<dbReference type="PATRIC" id="fig|178901.15.peg.994"/>
<dbReference type="PANTHER" id="PTHR30161:SF1">
    <property type="entry name" value="FLAGELLAR BIOSYNTHESIS PROTEIN FLHA-RELATED"/>
    <property type="match status" value="1"/>
</dbReference>
<organism evidence="2 3">
    <name type="scientific">Acetobacter malorum</name>
    <dbReference type="NCBI Taxonomy" id="178901"/>
    <lineage>
        <taxon>Bacteria</taxon>
        <taxon>Pseudomonadati</taxon>
        <taxon>Pseudomonadota</taxon>
        <taxon>Alphaproteobacteria</taxon>
        <taxon>Acetobacterales</taxon>
        <taxon>Acetobacteraceae</taxon>
        <taxon>Acetobacter</taxon>
    </lineage>
</organism>
<gene>
    <name evidence="2" type="primary">flhA</name>
    <name evidence="2" type="ORF">AD953_06655</name>
</gene>
<feature type="non-terminal residue" evidence="2">
    <location>
        <position position="307"/>
    </location>
</feature>
<feature type="transmembrane region" description="Helical" evidence="1">
    <location>
        <begin position="250"/>
        <end position="268"/>
    </location>
</feature>
<comment type="caution">
    <text evidence="2">The sequence shown here is derived from an EMBL/GenBank/DDBJ whole genome shotgun (WGS) entry which is preliminary data.</text>
</comment>
<evidence type="ECO:0000313" key="2">
    <source>
        <dbReference type="EMBL" id="KXV75655.1"/>
    </source>
</evidence>
<dbReference type="GO" id="GO:0044780">
    <property type="term" value="P:bacterial-type flagellum assembly"/>
    <property type="evidence" value="ECO:0007669"/>
    <property type="project" value="TreeGrafter"/>
</dbReference>
<dbReference type="GO" id="GO:0005886">
    <property type="term" value="C:plasma membrane"/>
    <property type="evidence" value="ECO:0007669"/>
    <property type="project" value="TreeGrafter"/>
</dbReference>
<dbReference type="Pfam" id="PF00771">
    <property type="entry name" value="FHIPEP"/>
    <property type="match status" value="1"/>
</dbReference>
<keyword evidence="2" id="KW-0282">Flagellum</keyword>
<reference evidence="2 3" key="1">
    <citation type="submission" date="2015-06" db="EMBL/GenBank/DDBJ databases">
        <title>Improved classification and identification of acetic acid bacteria using matrix-assisted laser desorption/ionization time-of-flight mass spectrometry; Gluconobacter nephelii and Gluconobacter uchimurae are later heterotypic synonyms of Gluconobacter japonicus and Gluconobacter oxydans, respectively.</title>
        <authorList>
            <person name="Li L."/>
            <person name="Cleenwerck I."/>
            <person name="De Vuyst L."/>
            <person name="Vandamme P."/>
        </authorList>
    </citation>
    <scope>NUCLEOTIDE SEQUENCE [LARGE SCALE GENOMIC DNA]</scope>
    <source>
        <strain evidence="2 3">LMG 1604</strain>
    </source>
</reference>
<feature type="transmembrane region" description="Helical" evidence="1">
    <location>
        <begin position="45"/>
        <end position="64"/>
    </location>
</feature>
<dbReference type="AlphaFoldDB" id="A0A149V681"/>
<feature type="transmembrane region" description="Helical" evidence="1">
    <location>
        <begin position="76"/>
        <end position="96"/>
    </location>
</feature>
<dbReference type="Proteomes" id="UP000075538">
    <property type="component" value="Unassembled WGS sequence"/>
</dbReference>
<keyword evidence="1" id="KW-1133">Transmembrane helix</keyword>
<keyword evidence="1" id="KW-0472">Membrane</keyword>
<dbReference type="RefSeq" id="WP_197461726.1">
    <property type="nucleotide sequence ID" value="NZ_LHZZ01000506.1"/>
</dbReference>
<proteinExistence type="predicted"/>
<dbReference type="EMBL" id="LHZZ01000506">
    <property type="protein sequence ID" value="KXV75655.1"/>
    <property type="molecule type" value="Genomic_DNA"/>
</dbReference>
<evidence type="ECO:0000313" key="3">
    <source>
        <dbReference type="Proteomes" id="UP000075538"/>
    </source>
</evidence>
<feature type="transmembrane region" description="Helical" evidence="1">
    <location>
        <begin position="116"/>
        <end position="139"/>
    </location>
</feature>
<name>A0A149V681_9PROT</name>
<accession>A0A149V681</accession>
<feature type="transmembrane region" description="Helical" evidence="1">
    <location>
        <begin position="21"/>
        <end position="39"/>
    </location>
</feature>
<dbReference type="PANTHER" id="PTHR30161">
    <property type="entry name" value="FLAGELLAR EXPORT PROTEIN, MEMBRANE FLHA SUBUNIT-RELATED"/>
    <property type="match status" value="1"/>
</dbReference>
<protein>
    <submittedName>
        <fullName evidence="2">Flagellar biosynthesis protein FlhA</fullName>
    </submittedName>
</protein>
<keyword evidence="1" id="KW-0812">Transmembrane</keyword>
<evidence type="ECO:0000256" key="1">
    <source>
        <dbReference type="SAM" id="Phobius"/>
    </source>
</evidence>
<feature type="transmembrane region" description="Helical" evidence="1">
    <location>
        <begin position="208"/>
        <end position="230"/>
    </location>
</feature>